<dbReference type="GO" id="GO:0032259">
    <property type="term" value="P:methylation"/>
    <property type="evidence" value="ECO:0007669"/>
    <property type="project" value="UniProtKB-KW"/>
</dbReference>
<dbReference type="Gene3D" id="3.90.180.10">
    <property type="entry name" value="Medium-chain alcohol dehydrogenases, catalytic domain"/>
    <property type="match status" value="1"/>
</dbReference>
<dbReference type="Pfam" id="PF00109">
    <property type="entry name" value="ketoacyl-synt"/>
    <property type="match status" value="1"/>
</dbReference>
<dbReference type="InterPro" id="IPR014030">
    <property type="entry name" value="Ketoacyl_synth_N"/>
</dbReference>
<keyword evidence="14" id="KW-1185">Reference proteome</keyword>
<keyword evidence="8" id="KW-0012">Acyltransferase</keyword>
<keyword evidence="6" id="KW-0560">Oxidoreductase</keyword>
<dbReference type="SUPFAM" id="SSF50129">
    <property type="entry name" value="GroES-like"/>
    <property type="match status" value="1"/>
</dbReference>
<evidence type="ECO:0000256" key="8">
    <source>
        <dbReference type="ARBA" id="ARBA00023315"/>
    </source>
</evidence>
<keyword evidence="4" id="KW-0808">Transferase</keyword>
<keyword evidence="3" id="KW-0489">Methyltransferase</keyword>
<dbReference type="Gene3D" id="3.40.50.150">
    <property type="entry name" value="Vaccinia Virus protein VP39"/>
    <property type="match status" value="1"/>
</dbReference>
<evidence type="ECO:0000256" key="2">
    <source>
        <dbReference type="ARBA" id="ARBA00022553"/>
    </source>
</evidence>
<dbReference type="Gene3D" id="3.40.47.10">
    <property type="match status" value="1"/>
</dbReference>
<dbReference type="GO" id="GO:0004315">
    <property type="term" value="F:3-oxoacyl-[acyl-carrier-protein] synthase activity"/>
    <property type="evidence" value="ECO:0007669"/>
    <property type="project" value="InterPro"/>
</dbReference>
<dbReference type="InterPro" id="IPR014031">
    <property type="entry name" value="Ketoacyl_synth_C"/>
</dbReference>
<evidence type="ECO:0000313" key="13">
    <source>
        <dbReference type="EMBL" id="CDP29160.1"/>
    </source>
</evidence>
<dbReference type="InterPro" id="IPR013217">
    <property type="entry name" value="Methyltransf_12"/>
</dbReference>
<dbReference type="InterPro" id="IPR009081">
    <property type="entry name" value="PP-bd_ACP"/>
</dbReference>
<dbReference type="InterPro" id="IPR018201">
    <property type="entry name" value="Ketoacyl_synth_AS"/>
</dbReference>
<dbReference type="InterPro" id="IPR056501">
    <property type="entry name" value="NAD-bd_HRPKS_sdrA"/>
</dbReference>
<dbReference type="InterPro" id="IPR057326">
    <property type="entry name" value="KR_dom"/>
</dbReference>
<dbReference type="InterPro" id="IPR001227">
    <property type="entry name" value="Ac_transferase_dom_sf"/>
</dbReference>
<feature type="domain" description="PKS/mFAS DH" evidence="12">
    <location>
        <begin position="951"/>
        <end position="1239"/>
    </location>
</feature>
<feature type="active site" description="Proton acceptor; for dehydratase activity" evidence="9">
    <location>
        <position position="983"/>
    </location>
</feature>
<dbReference type="Gene3D" id="3.10.129.110">
    <property type="entry name" value="Polyketide synthase dehydratase"/>
    <property type="match status" value="1"/>
</dbReference>
<dbReference type="CDD" id="cd05195">
    <property type="entry name" value="enoyl_red"/>
    <property type="match status" value="1"/>
</dbReference>
<organism evidence="13 14">
    <name type="scientific">Podospora anserina (strain S / ATCC MYA-4624 / DSM 980 / FGSC 10383)</name>
    <name type="common">Pleurage anserina</name>
    <dbReference type="NCBI Taxonomy" id="515849"/>
    <lineage>
        <taxon>Eukaryota</taxon>
        <taxon>Fungi</taxon>
        <taxon>Dikarya</taxon>
        <taxon>Ascomycota</taxon>
        <taxon>Pezizomycotina</taxon>
        <taxon>Sordariomycetes</taxon>
        <taxon>Sordariomycetidae</taxon>
        <taxon>Sordariales</taxon>
        <taxon>Podosporaceae</taxon>
        <taxon>Podospora</taxon>
        <taxon>Podospora anserina</taxon>
    </lineage>
</organism>
<feature type="domain" description="Carrier" evidence="10">
    <location>
        <begin position="2462"/>
        <end position="2540"/>
    </location>
</feature>
<proteinExistence type="predicted"/>
<evidence type="ECO:0000256" key="6">
    <source>
        <dbReference type="ARBA" id="ARBA00023002"/>
    </source>
</evidence>
<dbReference type="Pfam" id="PF08242">
    <property type="entry name" value="Methyltransf_12"/>
    <property type="match status" value="1"/>
</dbReference>
<dbReference type="InterPro" id="IPR049552">
    <property type="entry name" value="PKS_DH_N"/>
</dbReference>
<dbReference type="Pfam" id="PF21089">
    <property type="entry name" value="PKS_DH_N"/>
    <property type="match status" value="1"/>
</dbReference>
<dbReference type="SUPFAM" id="SSF47336">
    <property type="entry name" value="ACP-like"/>
    <property type="match status" value="1"/>
</dbReference>
<feature type="domain" description="Ketosynthase family 3 (KS3)" evidence="11">
    <location>
        <begin position="72"/>
        <end position="489"/>
    </location>
</feature>
<evidence type="ECO:0000256" key="9">
    <source>
        <dbReference type="PROSITE-ProRule" id="PRU01363"/>
    </source>
</evidence>
<dbReference type="PROSITE" id="PS52019">
    <property type="entry name" value="PKS_MFAS_DH"/>
    <property type="match status" value="1"/>
</dbReference>
<dbReference type="PANTHER" id="PTHR43775:SF49">
    <property type="entry name" value="SYNTHASE, PUTATIVE (JCVI)-RELATED"/>
    <property type="match status" value="1"/>
</dbReference>
<dbReference type="Pfam" id="PF00698">
    <property type="entry name" value="Acyl_transf_1"/>
    <property type="match status" value="1"/>
</dbReference>
<evidence type="ECO:0000259" key="12">
    <source>
        <dbReference type="PROSITE" id="PS52019"/>
    </source>
</evidence>
<evidence type="ECO:0000259" key="11">
    <source>
        <dbReference type="PROSITE" id="PS52004"/>
    </source>
</evidence>
<dbReference type="InterPro" id="IPR029063">
    <property type="entry name" value="SAM-dependent_MTases_sf"/>
</dbReference>
<keyword evidence="2" id="KW-0597">Phosphoprotein</keyword>
<dbReference type="Pfam" id="PF23114">
    <property type="entry name" value="NAD-bd_HRPKS_sdrA"/>
    <property type="match status" value="1"/>
</dbReference>
<dbReference type="CDD" id="cd00833">
    <property type="entry name" value="PKS"/>
    <property type="match status" value="1"/>
</dbReference>
<dbReference type="SMART" id="SM00829">
    <property type="entry name" value="PKS_ER"/>
    <property type="match status" value="1"/>
</dbReference>
<dbReference type="InterPro" id="IPR049551">
    <property type="entry name" value="PKS_DH_C"/>
</dbReference>
<evidence type="ECO:0000256" key="3">
    <source>
        <dbReference type="ARBA" id="ARBA00022603"/>
    </source>
</evidence>
<dbReference type="PROSITE" id="PS00606">
    <property type="entry name" value="KS3_1"/>
    <property type="match status" value="1"/>
</dbReference>
<dbReference type="Gene3D" id="3.40.50.720">
    <property type="entry name" value="NAD(P)-binding Rossmann-like Domain"/>
    <property type="match status" value="1"/>
</dbReference>
<dbReference type="SMART" id="SM00826">
    <property type="entry name" value="PKS_DH"/>
    <property type="match status" value="1"/>
</dbReference>
<dbReference type="GO" id="GO:0031177">
    <property type="term" value="F:phosphopantetheine binding"/>
    <property type="evidence" value="ECO:0007669"/>
    <property type="project" value="InterPro"/>
</dbReference>
<evidence type="ECO:0000259" key="10">
    <source>
        <dbReference type="PROSITE" id="PS50075"/>
    </source>
</evidence>
<dbReference type="InterPro" id="IPR020806">
    <property type="entry name" value="PKS_PP-bd"/>
</dbReference>
<dbReference type="SUPFAM" id="SSF53335">
    <property type="entry name" value="S-adenosyl-L-methionine-dependent methyltransferases"/>
    <property type="match status" value="1"/>
</dbReference>
<dbReference type="GO" id="GO:0016491">
    <property type="term" value="F:oxidoreductase activity"/>
    <property type="evidence" value="ECO:0007669"/>
    <property type="project" value="UniProtKB-KW"/>
</dbReference>
<dbReference type="InterPro" id="IPR013154">
    <property type="entry name" value="ADH-like_N"/>
</dbReference>
<dbReference type="GO" id="GO:0004312">
    <property type="term" value="F:fatty acid synthase activity"/>
    <property type="evidence" value="ECO:0007669"/>
    <property type="project" value="TreeGrafter"/>
</dbReference>
<dbReference type="GO" id="GO:0044550">
    <property type="term" value="P:secondary metabolite biosynthetic process"/>
    <property type="evidence" value="ECO:0007669"/>
    <property type="project" value="TreeGrafter"/>
</dbReference>
<dbReference type="Pfam" id="PF13602">
    <property type="entry name" value="ADH_zinc_N_2"/>
    <property type="match status" value="1"/>
</dbReference>
<evidence type="ECO:0000256" key="7">
    <source>
        <dbReference type="ARBA" id="ARBA00023268"/>
    </source>
</evidence>
<reference evidence="14" key="2">
    <citation type="journal article" date="2014" name="Genetics">
        <title>Maintaining two mating types: Structure of the mating type locus and its role in heterokaryosis in Podospora anserina.</title>
        <authorList>
            <person name="Grognet P."/>
            <person name="Bidard F."/>
            <person name="Kuchly C."/>
            <person name="Tong L.C.H."/>
            <person name="Coppin E."/>
            <person name="Benkhali J.A."/>
            <person name="Couloux A."/>
            <person name="Wincker P."/>
            <person name="Debuchy R."/>
            <person name="Silar P."/>
        </authorList>
    </citation>
    <scope>GENOME REANNOTATION</scope>
    <source>
        <strain evidence="14">S / ATCC MYA-4624 / DSM 980 / FGSC 10383</strain>
    </source>
</reference>
<dbReference type="eggNOG" id="KOG1202">
    <property type="taxonomic scope" value="Eukaryota"/>
</dbReference>
<dbReference type="InterPro" id="IPR042104">
    <property type="entry name" value="PKS_dehydratase_sf"/>
</dbReference>
<dbReference type="EMBL" id="FO904940">
    <property type="protein sequence ID" value="CDP29160.1"/>
    <property type="molecule type" value="Genomic_DNA"/>
</dbReference>
<dbReference type="GO" id="GO:1901336">
    <property type="term" value="P:lactone biosynthetic process"/>
    <property type="evidence" value="ECO:0007669"/>
    <property type="project" value="UniProtKB-ARBA"/>
</dbReference>
<dbReference type="InterPro" id="IPR036736">
    <property type="entry name" value="ACP-like_sf"/>
</dbReference>
<protein>
    <submittedName>
        <fullName evidence="13">Polyketide synthase</fullName>
    </submittedName>
</protein>
<dbReference type="GO" id="GO:0008168">
    <property type="term" value="F:methyltransferase activity"/>
    <property type="evidence" value="ECO:0007669"/>
    <property type="project" value="UniProtKB-KW"/>
</dbReference>
<dbReference type="Gene3D" id="3.40.366.10">
    <property type="entry name" value="Malonyl-Coenzyme A Acyl Carrier Protein, domain 2"/>
    <property type="match status" value="1"/>
</dbReference>
<dbReference type="SUPFAM" id="SSF53901">
    <property type="entry name" value="Thiolase-like"/>
    <property type="match status" value="1"/>
</dbReference>
<dbReference type="CDD" id="cd02440">
    <property type="entry name" value="AdoMet_MTases"/>
    <property type="match status" value="1"/>
</dbReference>
<feature type="region of interest" description="N-terminal hotdog fold" evidence="9">
    <location>
        <begin position="951"/>
        <end position="1079"/>
    </location>
</feature>
<dbReference type="SUPFAM" id="SSF52151">
    <property type="entry name" value="FabD/lysophospholipase-like"/>
    <property type="match status" value="1"/>
</dbReference>
<evidence type="ECO:0000256" key="4">
    <source>
        <dbReference type="ARBA" id="ARBA00022679"/>
    </source>
</evidence>
<dbReference type="SUPFAM" id="SSF51735">
    <property type="entry name" value="NAD(P)-binding Rossmann-fold domains"/>
    <property type="match status" value="2"/>
</dbReference>
<feature type="active site" description="Proton donor; for dehydratase activity" evidence="9">
    <location>
        <position position="1151"/>
    </location>
</feature>
<dbReference type="SMART" id="SM00822">
    <property type="entry name" value="PKS_KR"/>
    <property type="match status" value="1"/>
</dbReference>
<dbReference type="InParanoid" id="A0A090CLD6"/>
<dbReference type="Pfam" id="PF00550">
    <property type="entry name" value="PP-binding"/>
    <property type="match status" value="1"/>
</dbReference>
<dbReference type="Pfam" id="PF14765">
    <property type="entry name" value="PS-DH"/>
    <property type="match status" value="1"/>
</dbReference>
<sequence length="2545" mass="276621">MHLNQAPPALTGPKYLLSAEIGVKEIISKTPGSGSDAGSVTTAYDDIPTSIMTADALAAAISDSKRASNNPSVPVAICGMAMRLPGGITSSEQFWDLLVNKRDARSRIPTSRYDVDSFLSSTGKSGTVNTTHGYFLDRDLTQFDASLLSMTRNEVEKLDPQQLLLLEITRECLENAGEADWRGKRIGCYVGTFGQDWFEMQSRDTQEAGPYRITGTEDFLLANRISYEYDFKGPSFIVKTACSSSLICLDLATKAIQNEDISSAIVGGSNLIMNMNMTHALAEQGVLSPNGSCRTFDADADGYARGEAVNMIYLKRLDEAIRDGNPIRAIIKGTATNFDGKTQGIAQPSSKSHEALIRDCYNKAGISDFTRTAMVEAHGTGTKTGDPIETTAIANVFYEKGVYIGSVKPNLGHAEGASGLTGVIKSVLALEHKVIPPNIKFDKPNPKIPFQKGLRVPVEPTPWPRDRHERISVSSFGIGGANAHVILDSADSFSVPMVLTSPKSAPRLLVVTGSLPDSVLKGARDIVDYIDKHADSVGDLAYTLGERREHLDFRSYAVAVESAPTVFAAPQKAASTPSGVVFAFNGQGSQWASMGSTLISSFPSASDDLDIMDKVLSGLPCPPAWTLRDEILRPKETSNVNKAEFSQPLCTAVQIIIVNLLRKFGVVPAGVVGHSSGEIAAAYAASALDMQEAIVAAYLRGFVMGQQTGQKGAMAAVGLGKDGVDLFLVPGVVVACENSPTSVTLSGDADKIDQVIAEIKEEAPDVFVRKLVVEMAYHSHHMKSVGEIYETMLRPFVSSKSPSVPFFSTVTNKILDQGGSLDASYWRSNLESPVLFNTAVQTVLARFPESIIAEIGPHSALAGPLRQIMQTFQPNKVEYLPTLVRGQDGTINMLTFAGELFTRGFKLAFQDINPRGKVLTNLPNHPWHYEGHYWYESRLSHMRRFPKFPRHDLLGSHIAECGDAEPAWRNILRLADVPWIRDHMVGPDIVFPAAGYIAMAGEAVRQVTGCTDYTLRELSIGHAMICRDSGHNETVLTLRPHRLTTSLNSAWYEFTISSCNGGAWTKHCSGQVRGGRHLDGVEVPATSDLPRKIAAGPWYQTWRNVGLNYGPRFQGIERLSAHPAKNKAVAHIVNRIDENDSVYQLHPTTIDCCLQLFMAAACRGQTRAMHKRSIVPTFLGDVYIGTLGANNEMTVEAGADYTVRGGVDGTCMGVGRNNEDIVLVIRDIKLSPVGEEEPASEVDPHAGAHLVWKPHVAFQDLRDLVDVRTLVERETFPLLQKLTLCCSIEACKRLEGVIHTVTHEHLRKFHAWLHAQVEQAKTRGYALVDNVDELLQLSSTERVTLISQTAREIQNTEASIIGTAVHRIFDAIEEIFRGDIEALEVLREGDVLTDLYNFIDNKNYSQFLRLLSHSKPNLKILEVGAGTGATTEVVLGSLDSFSSYTFTDISAGFFPAAKERFDKVKAMEFMPLDISIDPASQGFKLGSYDLVIATNVLHATPSLHETLVNVRKLLKPDGQMLLQELSPTTKWFNYTMGPLSGWWLGEADGRPDEPYVGYQRWIDEMSKAGFEHAHPVMLNEEDAFYELNITWVASGAPPPPVDRRGISVLSAQPESPVANAVVKALQNRNFEVEIIGLHDTPKSDIISILDLETNKPFLDGLSPTAFSQLQAFTTNLGSSSGFGMLWLTKSSQVNCTEPQYSRILGLARTIRNELLVDFATLELENLDFLASDEQMNTICKVLCQFQQQIASGGDQGDDDSGPDYEYALVRNTVYVPRFHRFSVEDSLALEADSASAGVAKKLKVTKRGSLKGLEWVNVPNSEFGASTLVGDEVIVDTRAAGMNFKDILTAMGVIDGQKVEGTGLGLECAGVVSAVGPGAASNGPKVGDRVAVGAFNSYATRVKARIVAKIPDEMSFEEAATIPSVYCTVIHGLLDLARLKAGQSVLIHSACGGIGIAAIHVARMVGAEIYATVGSEEKVQYLVDTFDIPRQRIFHSRDSSFVAGVYRETKGQGVDVVLNSLSGDLLHASWKCVAEFGSMVEIGKRDFIGHGKLAMDMFQENRSFFGVDLAPMYVKRPEMAKSLLERAMAFYKAGKIHPILPMTCYDWSQLEDGLRFMQTGQHTGKLVVRMPGDPLLLPATATVRSGFSLRADASYLLVGGLGGLGRQVAIWMAESGARHLVFLSRSGQDAPEASQLTKELAAMGCAVKVIKGSVTSLQDVRRVASEARPPVAGVVQLAMVLRDAAFPQMTHNDWEAVMGPKVEGTWNLHKAFSDESLDFFVLFGSSSGVWGNRGQANYAAANTFLDSFVQYRHHLGLCASVMDVGIVGDVGYVSQNKAIKELFQSKGAHILGEQKVLDALELAIKTSGPPAPKRSATAESFVNKSQLAIGLRVDESRASAQNRAVSLWGRDPRFGVLRSHEKQKAGTAGSMPSAMLEKQDGCTDLDELFAAASDNAQIFAEPSASAIISRHIGTTLLTFMMKPVESLDVTASPVSLGIDSLMAIELRNWCRQRLGTEVTVLEIMGAPSIESLGMSVVERLLAERA</sequence>
<dbReference type="Pfam" id="PF16197">
    <property type="entry name" value="KAsynt_C_assoc"/>
    <property type="match status" value="1"/>
</dbReference>
<dbReference type="InterPro" id="IPR014043">
    <property type="entry name" value="Acyl_transferase_dom"/>
</dbReference>
<dbReference type="STRING" id="515849.A0A090CLD6"/>
<dbReference type="InterPro" id="IPR020807">
    <property type="entry name" value="PKS_DH"/>
</dbReference>
<keyword evidence="1" id="KW-0596">Phosphopantetheine</keyword>
<evidence type="ECO:0000256" key="1">
    <source>
        <dbReference type="ARBA" id="ARBA00022450"/>
    </source>
</evidence>
<keyword evidence="5" id="KW-0521">NADP</keyword>
<dbReference type="SMART" id="SM00823">
    <property type="entry name" value="PKS_PP"/>
    <property type="match status" value="1"/>
</dbReference>
<dbReference type="InterPro" id="IPR016036">
    <property type="entry name" value="Malonyl_transacylase_ACP-bd"/>
</dbReference>
<dbReference type="InterPro" id="IPR020843">
    <property type="entry name" value="ER"/>
</dbReference>
<evidence type="ECO:0000256" key="5">
    <source>
        <dbReference type="ARBA" id="ARBA00022857"/>
    </source>
</evidence>
<reference evidence="13 14" key="1">
    <citation type="journal article" date="2008" name="Genome Biol.">
        <title>The genome sequence of the model ascomycete fungus Podospora anserina.</title>
        <authorList>
            <person name="Espagne E."/>
            <person name="Lespinet O."/>
            <person name="Malagnac F."/>
            <person name="Da Silva C."/>
            <person name="Jaillon O."/>
            <person name="Porcel B.M."/>
            <person name="Couloux A."/>
            <person name="Aury J.-M."/>
            <person name="Segurens B."/>
            <person name="Poulain J."/>
            <person name="Anthouard V."/>
            <person name="Grossetete S."/>
            <person name="Khalili H."/>
            <person name="Coppin E."/>
            <person name="Dequard-Chablat M."/>
            <person name="Picard M."/>
            <person name="Contamine V."/>
            <person name="Arnaise S."/>
            <person name="Bourdais A."/>
            <person name="Berteaux-Lecellier V."/>
            <person name="Gautheret D."/>
            <person name="de Vries R.P."/>
            <person name="Battaglia E."/>
            <person name="Coutinho P.M."/>
            <person name="Danchin E.G.J."/>
            <person name="Henrissat B."/>
            <person name="El Khoury R."/>
            <person name="Sainsard-Chanet A."/>
            <person name="Boivin A."/>
            <person name="Pinan-Lucarre B."/>
            <person name="Sellem C.H."/>
            <person name="Debuchy R."/>
            <person name="Wincker P."/>
            <person name="Weissenbach J."/>
            <person name="Silar P."/>
        </authorList>
    </citation>
    <scope>NUCLEOTIDE SEQUENCE [LARGE SCALE GENOMIC DNA]</scope>
    <source>
        <strain evidence="14">S / ATCC MYA-4624 / DSM 980 / FGSC 10383</strain>
    </source>
</reference>
<dbReference type="SMART" id="SM00827">
    <property type="entry name" value="PKS_AT"/>
    <property type="match status" value="1"/>
</dbReference>
<dbReference type="InterPro" id="IPR011032">
    <property type="entry name" value="GroES-like_sf"/>
</dbReference>
<name>A0A090CLD6_PODAN</name>
<dbReference type="InterPro" id="IPR036291">
    <property type="entry name" value="NAD(P)-bd_dom_sf"/>
</dbReference>
<dbReference type="InterPro" id="IPR032821">
    <property type="entry name" value="PKS_assoc"/>
</dbReference>
<dbReference type="GO" id="GO:0006633">
    <property type="term" value="P:fatty acid biosynthetic process"/>
    <property type="evidence" value="ECO:0007669"/>
    <property type="project" value="InterPro"/>
</dbReference>
<dbReference type="PANTHER" id="PTHR43775">
    <property type="entry name" value="FATTY ACID SYNTHASE"/>
    <property type="match status" value="1"/>
</dbReference>
<dbReference type="InterPro" id="IPR016039">
    <property type="entry name" value="Thiolase-like"/>
</dbReference>
<dbReference type="PROSITE" id="PS50075">
    <property type="entry name" value="CARRIER"/>
    <property type="match status" value="1"/>
</dbReference>
<dbReference type="InterPro" id="IPR050091">
    <property type="entry name" value="PKS_NRPS_Biosynth_Enz"/>
</dbReference>
<feature type="region of interest" description="C-terminal hotdog fold" evidence="9">
    <location>
        <begin position="1090"/>
        <end position="1239"/>
    </location>
</feature>
<dbReference type="Pfam" id="PF08659">
    <property type="entry name" value="KR"/>
    <property type="match status" value="1"/>
</dbReference>
<dbReference type="FunFam" id="3.40.50.720:FF:000209">
    <property type="entry name" value="Polyketide synthase Pks12"/>
    <property type="match status" value="1"/>
</dbReference>
<keyword evidence="7" id="KW-0511">Multifunctional enzyme</keyword>
<dbReference type="PROSITE" id="PS52004">
    <property type="entry name" value="KS3_2"/>
    <property type="match status" value="1"/>
</dbReference>
<dbReference type="SUPFAM" id="SSF55048">
    <property type="entry name" value="Probable ACP-binding domain of malonyl-CoA ACP transacylase"/>
    <property type="match status" value="1"/>
</dbReference>
<dbReference type="SMART" id="SM00825">
    <property type="entry name" value="PKS_KS"/>
    <property type="match status" value="1"/>
</dbReference>
<dbReference type="InterPro" id="IPR013968">
    <property type="entry name" value="PKS_KR"/>
</dbReference>
<dbReference type="Pfam" id="PF02801">
    <property type="entry name" value="Ketoacyl-synt_C"/>
    <property type="match status" value="1"/>
</dbReference>
<dbReference type="Proteomes" id="UP000001197">
    <property type="component" value="Chromosome 5"/>
</dbReference>
<evidence type="ECO:0000313" key="14">
    <source>
        <dbReference type="Proteomes" id="UP000001197"/>
    </source>
</evidence>
<dbReference type="InterPro" id="IPR049900">
    <property type="entry name" value="PKS_mFAS_DH"/>
</dbReference>
<dbReference type="InterPro" id="IPR020841">
    <property type="entry name" value="PKS_Beta-ketoAc_synthase_dom"/>
</dbReference>
<accession>A0A090CLD6</accession>
<dbReference type="Pfam" id="PF08240">
    <property type="entry name" value="ADH_N"/>
    <property type="match status" value="1"/>
</dbReference>
<dbReference type="Gene3D" id="1.10.1200.10">
    <property type="entry name" value="ACP-like"/>
    <property type="match status" value="1"/>
</dbReference>
<dbReference type="InterPro" id="IPR016035">
    <property type="entry name" value="Acyl_Trfase/lysoPLipase"/>
</dbReference>